<protein>
    <submittedName>
        <fullName evidence="1">Uncharacterized protein</fullName>
    </submittedName>
</protein>
<dbReference type="AlphaFoldDB" id="A0A151SPA1"/>
<name>A0A151SPA1_CAJCA</name>
<dbReference type="EMBL" id="CM003613">
    <property type="protein sequence ID" value="KYP56647.1"/>
    <property type="molecule type" value="Genomic_DNA"/>
</dbReference>
<reference evidence="1 2" key="1">
    <citation type="journal article" date="2012" name="Nat. Biotechnol.">
        <title>Draft genome sequence of pigeonpea (Cajanus cajan), an orphan legume crop of resource-poor farmers.</title>
        <authorList>
            <person name="Varshney R.K."/>
            <person name="Chen W."/>
            <person name="Li Y."/>
            <person name="Bharti A.K."/>
            <person name="Saxena R.K."/>
            <person name="Schlueter J.A."/>
            <person name="Donoghue M.T."/>
            <person name="Azam S."/>
            <person name="Fan G."/>
            <person name="Whaley A.M."/>
            <person name="Farmer A.D."/>
            <person name="Sheridan J."/>
            <person name="Iwata A."/>
            <person name="Tuteja R."/>
            <person name="Penmetsa R.V."/>
            <person name="Wu W."/>
            <person name="Upadhyaya H.D."/>
            <person name="Yang S.P."/>
            <person name="Shah T."/>
            <person name="Saxena K.B."/>
            <person name="Michael T."/>
            <person name="McCombie W.R."/>
            <person name="Yang B."/>
            <person name="Zhang G."/>
            <person name="Yang H."/>
            <person name="Wang J."/>
            <person name="Spillane C."/>
            <person name="Cook D.R."/>
            <person name="May G.D."/>
            <person name="Xu X."/>
            <person name="Jackson S.A."/>
        </authorList>
    </citation>
    <scope>NUCLEOTIDE SEQUENCE [LARGE SCALE GENOMIC DNA]</scope>
    <source>
        <strain evidence="2">cv. Asha</strain>
    </source>
</reference>
<accession>A0A151SPA1</accession>
<organism evidence="1 2">
    <name type="scientific">Cajanus cajan</name>
    <name type="common">Pigeon pea</name>
    <name type="synonym">Cajanus indicus</name>
    <dbReference type="NCBI Taxonomy" id="3821"/>
    <lineage>
        <taxon>Eukaryota</taxon>
        <taxon>Viridiplantae</taxon>
        <taxon>Streptophyta</taxon>
        <taxon>Embryophyta</taxon>
        <taxon>Tracheophyta</taxon>
        <taxon>Spermatophyta</taxon>
        <taxon>Magnoliopsida</taxon>
        <taxon>eudicotyledons</taxon>
        <taxon>Gunneridae</taxon>
        <taxon>Pentapetalae</taxon>
        <taxon>rosids</taxon>
        <taxon>fabids</taxon>
        <taxon>Fabales</taxon>
        <taxon>Fabaceae</taxon>
        <taxon>Papilionoideae</taxon>
        <taxon>50 kb inversion clade</taxon>
        <taxon>NPAAA clade</taxon>
        <taxon>indigoferoid/millettioid clade</taxon>
        <taxon>Phaseoleae</taxon>
        <taxon>Cajanus</taxon>
    </lineage>
</organism>
<evidence type="ECO:0000313" key="2">
    <source>
        <dbReference type="Proteomes" id="UP000075243"/>
    </source>
</evidence>
<evidence type="ECO:0000313" key="1">
    <source>
        <dbReference type="EMBL" id="KYP56647.1"/>
    </source>
</evidence>
<sequence>MDDIMETPLPFRWKPLHIDRYVGTTDLDEHIDMYTTQVNLYTNEDAILCRVFLTSLKGATLN</sequence>
<dbReference type="Proteomes" id="UP000075243">
    <property type="component" value="Chromosome 11"/>
</dbReference>
<gene>
    <name evidence="1" type="ORF">KK1_002891</name>
</gene>
<keyword evidence="2" id="KW-1185">Reference proteome</keyword>
<proteinExistence type="predicted"/>
<dbReference type="Gramene" id="C.cajan_02824.t">
    <property type="protein sequence ID" value="C.cajan_02824.t.cds1"/>
    <property type="gene ID" value="C.cajan_02824"/>
</dbReference>